<protein>
    <recommendedName>
        <fullName evidence="4">Histidine kinase</fullName>
    </recommendedName>
</protein>
<evidence type="ECO:0000313" key="3">
    <source>
        <dbReference type="Proteomes" id="UP000500767"/>
    </source>
</evidence>
<evidence type="ECO:0000313" key="2">
    <source>
        <dbReference type="EMBL" id="QKE92570.1"/>
    </source>
</evidence>
<name>A0A6M8HWA0_9PROT</name>
<evidence type="ECO:0000256" key="1">
    <source>
        <dbReference type="SAM" id="MobiDB-lite"/>
    </source>
</evidence>
<keyword evidence="3" id="KW-1185">Reference proteome</keyword>
<dbReference type="KEGG" id="lck:HN018_09945"/>
<dbReference type="Proteomes" id="UP000500767">
    <property type="component" value="Chromosome"/>
</dbReference>
<accession>A0A6M8HWA0</accession>
<feature type="compositionally biased region" description="Basic and acidic residues" evidence="1">
    <location>
        <begin position="39"/>
        <end position="52"/>
    </location>
</feature>
<dbReference type="AlphaFoldDB" id="A0A6M8HWA0"/>
<dbReference type="EMBL" id="CP053708">
    <property type="protein sequence ID" value="QKE92570.1"/>
    <property type="molecule type" value="Genomic_DNA"/>
</dbReference>
<organism evidence="2 3">
    <name type="scientific">Lichenicola cladoniae</name>
    <dbReference type="NCBI Taxonomy" id="1484109"/>
    <lineage>
        <taxon>Bacteria</taxon>
        <taxon>Pseudomonadati</taxon>
        <taxon>Pseudomonadota</taxon>
        <taxon>Alphaproteobacteria</taxon>
        <taxon>Acetobacterales</taxon>
        <taxon>Acetobacteraceae</taxon>
        <taxon>Lichenicola</taxon>
    </lineage>
</organism>
<sequence>MRHDLRGILSPAMLTADRLALSQDPVSRRTGEAMISTIERADERLKRPDRDQPAQGMYRA</sequence>
<reference evidence="2 3" key="1">
    <citation type="journal article" date="2014" name="World J. Microbiol. Biotechnol.">
        <title>Biodiversity and physiological characteristics of Antarctic and Arctic lichens-associated bacteria.</title>
        <authorList>
            <person name="Lee Y.M."/>
            <person name="Kim E.H."/>
            <person name="Lee H.K."/>
            <person name="Hong S.G."/>
        </authorList>
    </citation>
    <scope>NUCLEOTIDE SEQUENCE [LARGE SCALE GENOMIC DNA]</scope>
    <source>
        <strain evidence="2 3">PAMC 26569</strain>
    </source>
</reference>
<gene>
    <name evidence="2" type="ORF">HN018_09945</name>
</gene>
<feature type="region of interest" description="Disordered" evidence="1">
    <location>
        <begin position="30"/>
        <end position="60"/>
    </location>
</feature>
<proteinExistence type="predicted"/>
<evidence type="ECO:0008006" key="4">
    <source>
        <dbReference type="Google" id="ProtNLM"/>
    </source>
</evidence>